<sequence length="156" mass="17544">MLDLGGASVDDVVMVGKCIFNVYNLNMKSSPHVKLSKKLKAIQDPTRLKILTILSKSPLCVCIITEALKLAQPTISRHLSLLEEAGFIAKKRDGRLIIYGLSPEDELTEKLLSLALKETLKDRECISLFSIVEELKRNKLFPSDEIKYNDKNFKVP</sequence>
<evidence type="ECO:0000313" key="5">
    <source>
        <dbReference type="EMBL" id="OCC15858.1"/>
    </source>
</evidence>
<reference evidence="5 6" key="1">
    <citation type="submission" date="2016-06" db="EMBL/GenBank/DDBJ databases">
        <title>Respiratory ammonification of nitrate coupled to the oxidation of elemental sulfur in deep-sea autotrophic thermophilic bacteria.</title>
        <authorList>
            <person name="Slobodkina G.B."/>
            <person name="Mardanov A.V."/>
            <person name="Ravin N.V."/>
            <person name="Frolova A.A."/>
            <person name="Viryasiv M.B."/>
            <person name="Chernyh N.A."/>
            <person name="Bonch-Osmolovskaya E.A."/>
            <person name="Slobodkin A.I."/>
        </authorList>
    </citation>
    <scope>NUCLEOTIDE SEQUENCE [LARGE SCALE GENOMIC DNA]</scope>
    <source>
        <strain evidence="5 6">S69</strain>
    </source>
</reference>
<evidence type="ECO:0000256" key="3">
    <source>
        <dbReference type="ARBA" id="ARBA00023163"/>
    </source>
</evidence>
<name>A0A1B9F7C6_9BACT</name>
<dbReference type="PANTHER" id="PTHR43132">
    <property type="entry name" value="ARSENICAL RESISTANCE OPERON REPRESSOR ARSR-RELATED"/>
    <property type="match status" value="1"/>
</dbReference>
<organism evidence="5 6">
    <name type="scientific">Dissulfuribacter thermophilus</name>
    <dbReference type="NCBI Taxonomy" id="1156395"/>
    <lineage>
        <taxon>Bacteria</taxon>
        <taxon>Pseudomonadati</taxon>
        <taxon>Thermodesulfobacteriota</taxon>
        <taxon>Dissulfuribacteria</taxon>
        <taxon>Dissulfuribacterales</taxon>
        <taxon>Dissulfuribacteraceae</taxon>
        <taxon>Dissulfuribacter</taxon>
    </lineage>
</organism>
<dbReference type="InterPro" id="IPR036390">
    <property type="entry name" value="WH_DNA-bd_sf"/>
</dbReference>
<evidence type="ECO:0000256" key="1">
    <source>
        <dbReference type="ARBA" id="ARBA00023015"/>
    </source>
</evidence>
<comment type="caution">
    <text evidence="5">The sequence shown here is derived from an EMBL/GenBank/DDBJ whole genome shotgun (WGS) entry which is preliminary data.</text>
</comment>
<dbReference type="SMART" id="SM00418">
    <property type="entry name" value="HTH_ARSR"/>
    <property type="match status" value="1"/>
</dbReference>
<protein>
    <submittedName>
        <fullName evidence="5">Arsenical resistance operon repressor</fullName>
    </submittedName>
</protein>
<dbReference type="PANTHER" id="PTHR43132:SF2">
    <property type="entry name" value="ARSENICAL RESISTANCE OPERON REPRESSOR ARSR-RELATED"/>
    <property type="match status" value="1"/>
</dbReference>
<dbReference type="InterPro" id="IPR011991">
    <property type="entry name" value="ArsR-like_HTH"/>
</dbReference>
<gene>
    <name evidence="5" type="ORF">DBT_0783</name>
</gene>
<dbReference type="InterPro" id="IPR001845">
    <property type="entry name" value="HTH_ArsR_DNA-bd_dom"/>
</dbReference>
<keyword evidence="6" id="KW-1185">Reference proteome</keyword>
<dbReference type="PRINTS" id="PR00778">
    <property type="entry name" value="HTHARSR"/>
</dbReference>
<dbReference type="CDD" id="cd00090">
    <property type="entry name" value="HTH_ARSR"/>
    <property type="match status" value="1"/>
</dbReference>
<dbReference type="EMBL" id="MAGO01000003">
    <property type="protein sequence ID" value="OCC15858.1"/>
    <property type="molecule type" value="Genomic_DNA"/>
</dbReference>
<dbReference type="NCBIfam" id="NF033788">
    <property type="entry name" value="HTH_metalloreg"/>
    <property type="match status" value="1"/>
</dbReference>
<dbReference type="InterPro" id="IPR036388">
    <property type="entry name" value="WH-like_DNA-bd_sf"/>
</dbReference>
<proteinExistence type="predicted"/>
<evidence type="ECO:0000313" key="6">
    <source>
        <dbReference type="Proteomes" id="UP000093080"/>
    </source>
</evidence>
<feature type="domain" description="HTH arsR-type" evidence="4">
    <location>
        <begin position="27"/>
        <end position="123"/>
    </location>
</feature>
<dbReference type="Proteomes" id="UP000093080">
    <property type="component" value="Unassembled WGS sequence"/>
</dbReference>
<dbReference type="InterPro" id="IPR051011">
    <property type="entry name" value="Metal_resp_trans_reg"/>
</dbReference>
<dbReference type="SUPFAM" id="SSF46785">
    <property type="entry name" value="Winged helix' DNA-binding domain"/>
    <property type="match status" value="1"/>
</dbReference>
<dbReference type="GO" id="GO:0003700">
    <property type="term" value="F:DNA-binding transcription factor activity"/>
    <property type="evidence" value="ECO:0007669"/>
    <property type="project" value="InterPro"/>
</dbReference>
<keyword evidence="2" id="KW-0238">DNA-binding</keyword>
<accession>A0A1B9F7C6</accession>
<dbReference type="AlphaFoldDB" id="A0A1B9F7C6"/>
<evidence type="ECO:0000259" key="4">
    <source>
        <dbReference type="PROSITE" id="PS50987"/>
    </source>
</evidence>
<dbReference type="STRING" id="1156395.DBT_0783"/>
<keyword evidence="1" id="KW-0805">Transcription regulation</keyword>
<keyword evidence="3" id="KW-0804">Transcription</keyword>
<dbReference type="GO" id="GO:0003677">
    <property type="term" value="F:DNA binding"/>
    <property type="evidence" value="ECO:0007669"/>
    <property type="project" value="UniProtKB-KW"/>
</dbReference>
<dbReference type="RefSeq" id="WP_067616558.1">
    <property type="nucleotide sequence ID" value="NZ_MAGO01000003.1"/>
</dbReference>
<dbReference type="Gene3D" id="1.10.10.10">
    <property type="entry name" value="Winged helix-like DNA-binding domain superfamily/Winged helix DNA-binding domain"/>
    <property type="match status" value="1"/>
</dbReference>
<dbReference type="Pfam" id="PF01022">
    <property type="entry name" value="HTH_5"/>
    <property type="match status" value="1"/>
</dbReference>
<evidence type="ECO:0000256" key="2">
    <source>
        <dbReference type="ARBA" id="ARBA00023125"/>
    </source>
</evidence>
<dbReference type="PROSITE" id="PS50987">
    <property type="entry name" value="HTH_ARSR_2"/>
    <property type="match status" value="1"/>
</dbReference>